<evidence type="ECO:0000256" key="11">
    <source>
        <dbReference type="RuleBase" id="RU003357"/>
    </source>
</evidence>
<reference evidence="14 15" key="1">
    <citation type="journal article" date="2021" name="Genome Biol. Evol.">
        <title>Complete Genome Sequencing of a Novel Gloeobacter Species from a Waterfall Cave in Mexico.</title>
        <authorList>
            <person name="Saw J.H."/>
            <person name="Cardona T."/>
            <person name="Montejano G."/>
        </authorList>
    </citation>
    <scope>NUCLEOTIDE SEQUENCE [LARGE SCALE GENOMIC DNA]</scope>
    <source>
        <strain evidence="14">MG652769</strain>
    </source>
</reference>
<protein>
    <submittedName>
        <fullName evidence="14">TonB-dependent receptor</fullName>
    </submittedName>
</protein>
<dbReference type="EMBL" id="CP063845">
    <property type="protein sequence ID" value="UFP95064.1"/>
    <property type="molecule type" value="Genomic_DNA"/>
</dbReference>
<name>A0ABY3PN73_9CYAN</name>
<dbReference type="SUPFAM" id="SSF56935">
    <property type="entry name" value="Porins"/>
    <property type="match status" value="1"/>
</dbReference>
<dbReference type="Proteomes" id="UP001054846">
    <property type="component" value="Chromosome"/>
</dbReference>
<organism evidence="14 15">
    <name type="scientific">Gloeobacter morelensis MG652769</name>
    <dbReference type="NCBI Taxonomy" id="2781736"/>
    <lineage>
        <taxon>Bacteria</taxon>
        <taxon>Bacillati</taxon>
        <taxon>Cyanobacteriota</taxon>
        <taxon>Cyanophyceae</taxon>
        <taxon>Gloeobacterales</taxon>
        <taxon>Gloeobacteraceae</taxon>
        <taxon>Gloeobacter</taxon>
        <taxon>Gloeobacter morelensis</taxon>
    </lineage>
</organism>
<evidence type="ECO:0000256" key="10">
    <source>
        <dbReference type="PROSITE-ProRule" id="PRU01360"/>
    </source>
</evidence>
<dbReference type="PROSITE" id="PS52016">
    <property type="entry name" value="TONB_DEPENDENT_REC_3"/>
    <property type="match status" value="1"/>
</dbReference>
<dbReference type="Gene3D" id="2.40.170.20">
    <property type="entry name" value="TonB-dependent receptor, beta-barrel domain"/>
    <property type="match status" value="1"/>
</dbReference>
<dbReference type="InterPro" id="IPR037066">
    <property type="entry name" value="Plug_dom_sf"/>
</dbReference>
<keyword evidence="7 10" id="KW-0472">Membrane</keyword>
<dbReference type="PANTHER" id="PTHR30069:SF29">
    <property type="entry name" value="HEMOGLOBIN AND HEMOGLOBIN-HAPTOGLOBIN-BINDING PROTEIN 1-RELATED"/>
    <property type="match status" value="1"/>
</dbReference>
<comment type="similarity">
    <text evidence="10 11">Belongs to the TonB-dependent receptor family.</text>
</comment>
<dbReference type="InterPro" id="IPR012910">
    <property type="entry name" value="Plug_dom"/>
</dbReference>
<evidence type="ECO:0000313" key="14">
    <source>
        <dbReference type="EMBL" id="UFP95064.1"/>
    </source>
</evidence>
<accession>A0ABY3PN73</accession>
<evidence type="ECO:0000256" key="8">
    <source>
        <dbReference type="ARBA" id="ARBA00023170"/>
    </source>
</evidence>
<sequence length="752" mass="82185">MSTAHHSRARPRPAWNWLLFAIACGWLPAVPSFALPTVADLLPDTSTRAGDLLVQSSGDALPAQPTSPGNDSDLLPVVTVTATRRREPILDVPTATTIVPRAQAQERTQTDLADLLRGETGVYVRATNPSAGSPVIRGATGRDVLLLVDGFRLSPAFARPNVQYQSLVDPFFVDQIEVVRGPVSTLYGSDAMGGATNVITPSFKAGEPAFRLHTDYNTNPAGSSTYFQYQGGSERAWAMVGFTYRSFGDLAVGATPDLQVIFPNPTARIGRSGYEYYGVNFKGEVRLADNQFLTLTTQYSRIPTVQRQDGILQGYGDSVASTQRGFSPQGRTFVLGEYRAVFNNSWLDEVRVRLGYQQIQDDRFQRNFARPRPSFPGYGSGTLSPETTLESNFSDLVGTSAVLKSTWGNHIFTYGAEAYFDRVGSTRSIRNDATGTDPDPNGPRYVDGSTFNQYGLFVQDEIDWSTQFKTLFGLRYALVDVSIPFSALRPNSSGFGRRFEALTANAGFLYRFERDLQFVVNLGTGFRAPNINDLGNAGERRASDINIPNSSLDAEKVFSIDGGLRWAGSDFKGELIGFWSHYTDRITSRSVGTVVDSDGSTSEVFQSLNRDNETIWGIELGGRCRLGDNWSLFATGTFTYAEAPLVGETVIPPFNGVLGVRFQPTPGAYVEPYLRYATYQGRLSDNNLTDARINPNGTPGFVVPNLRAGFPLSSATTLRVNINNVLNTNYREHGTTLDAPGFGVNVGIDALF</sequence>
<evidence type="ECO:0000256" key="4">
    <source>
        <dbReference type="ARBA" id="ARBA00022692"/>
    </source>
</evidence>
<dbReference type="PANTHER" id="PTHR30069">
    <property type="entry name" value="TONB-DEPENDENT OUTER MEMBRANE RECEPTOR"/>
    <property type="match status" value="1"/>
</dbReference>
<keyword evidence="4 10" id="KW-0812">Transmembrane</keyword>
<evidence type="ECO:0000256" key="7">
    <source>
        <dbReference type="ARBA" id="ARBA00023136"/>
    </source>
</evidence>
<keyword evidence="3 10" id="KW-1134">Transmembrane beta strand</keyword>
<keyword evidence="5" id="KW-0732">Signal</keyword>
<evidence type="ECO:0000256" key="1">
    <source>
        <dbReference type="ARBA" id="ARBA00004571"/>
    </source>
</evidence>
<comment type="subcellular location">
    <subcellularLocation>
        <location evidence="1 10">Cell outer membrane</location>
        <topology evidence="1 10">Multi-pass membrane protein</topology>
    </subcellularLocation>
</comment>
<dbReference type="Pfam" id="PF00593">
    <property type="entry name" value="TonB_dep_Rec_b-barrel"/>
    <property type="match status" value="1"/>
</dbReference>
<keyword evidence="2 10" id="KW-0813">Transport</keyword>
<keyword evidence="15" id="KW-1185">Reference proteome</keyword>
<evidence type="ECO:0000313" key="15">
    <source>
        <dbReference type="Proteomes" id="UP001054846"/>
    </source>
</evidence>
<feature type="domain" description="TonB-dependent receptor-like beta-barrel" evidence="12">
    <location>
        <begin position="286"/>
        <end position="725"/>
    </location>
</feature>
<evidence type="ECO:0000256" key="9">
    <source>
        <dbReference type="ARBA" id="ARBA00023237"/>
    </source>
</evidence>
<dbReference type="Pfam" id="PF07715">
    <property type="entry name" value="Plug"/>
    <property type="match status" value="1"/>
</dbReference>
<dbReference type="CDD" id="cd01347">
    <property type="entry name" value="ligand_gated_channel"/>
    <property type="match status" value="1"/>
</dbReference>
<proteinExistence type="inferred from homology"/>
<keyword evidence="9 10" id="KW-0998">Cell outer membrane</keyword>
<evidence type="ECO:0000256" key="5">
    <source>
        <dbReference type="ARBA" id="ARBA00022729"/>
    </source>
</evidence>
<dbReference type="InterPro" id="IPR036942">
    <property type="entry name" value="Beta-barrel_TonB_sf"/>
</dbReference>
<evidence type="ECO:0000256" key="6">
    <source>
        <dbReference type="ARBA" id="ARBA00023077"/>
    </source>
</evidence>
<evidence type="ECO:0000256" key="2">
    <source>
        <dbReference type="ARBA" id="ARBA00022448"/>
    </source>
</evidence>
<keyword evidence="6 11" id="KW-0798">TonB box</keyword>
<feature type="domain" description="TonB-dependent receptor plug" evidence="13">
    <location>
        <begin position="89"/>
        <end position="195"/>
    </location>
</feature>
<dbReference type="InterPro" id="IPR000531">
    <property type="entry name" value="Beta-barrel_TonB"/>
</dbReference>
<dbReference type="RefSeq" id="WP_230842205.1">
    <property type="nucleotide sequence ID" value="NZ_CP063845.1"/>
</dbReference>
<evidence type="ECO:0000259" key="12">
    <source>
        <dbReference type="Pfam" id="PF00593"/>
    </source>
</evidence>
<dbReference type="Gene3D" id="2.170.130.10">
    <property type="entry name" value="TonB-dependent receptor, plug domain"/>
    <property type="match status" value="1"/>
</dbReference>
<keyword evidence="8 14" id="KW-0675">Receptor</keyword>
<gene>
    <name evidence="14" type="ORF">ISF26_02100</name>
</gene>
<evidence type="ECO:0000256" key="3">
    <source>
        <dbReference type="ARBA" id="ARBA00022452"/>
    </source>
</evidence>
<evidence type="ECO:0000259" key="13">
    <source>
        <dbReference type="Pfam" id="PF07715"/>
    </source>
</evidence>
<dbReference type="InterPro" id="IPR039426">
    <property type="entry name" value="TonB-dep_rcpt-like"/>
</dbReference>